<dbReference type="Pfam" id="PF17668">
    <property type="entry name" value="Acetyltransf_17"/>
    <property type="match status" value="1"/>
</dbReference>
<dbReference type="Pfam" id="PF13530">
    <property type="entry name" value="SCP2_2"/>
    <property type="match status" value="1"/>
</dbReference>
<sequence length="409" mass="48240">MLKDKIQARLKIRHLEMEHLTQFNDLLRYAFQVTYQELLDAGWQEDEIRQSKSPVLQKADVLGWFDEEKLVSQIAVYPMRVNIHGRIFEMGGVTGVATYPEYAGMGLMHELMTRSLQEMRSRGQTISFLYPYSIPFYRKKGWEIVSDKMTFSIRDTQLPKQVDVSGMVERVDLEHPDLKGVHNRFTEIRHGALVRDDLAWEEYWRWDSEDVVAALYYNERHIPLGYVVYWIRNEVFTIKELVYLNEEARHGLWNYISAHFSMIRRVQGDNYTGEPLAFLLEDSEITESIAPYIMARIVDVQEFLKRYPFSGSAQRKSHTKLTFSIADPMAEWNRGIFSVQWDAQGVQHISREVIGEPVEMDIQTLTAMLLSYKRPSYLYRIERIKAAQEDIEVLETLIRREQPYFSDYF</sequence>
<protein>
    <submittedName>
        <fullName evidence="2">GNAT family N-acetyltransferase</fullName>
    </submittedName>
</protein>
<proteinExistence type="predicted"/>
<dbReference type="GO" id="GO:0030649">
    <property type="term" value="P:aminoglycoside antibiotic catabolic process"/>
    <property type="evidence" value="ECO:0007669"/>
    <property type="project" value="TreeGrafter"/>
</dbReference>
<dbReference type="Pfam" id="PF13527">
    <property type="entry name" value="Acetyltransf_9"/>
    <property type="match status" value="1"/>
</dbReference>
<evidence type="ECO:0000259" key="1">
    <source>
        <dbReference type="PROSITE" id="PS51186"/>
    </source>
</evidence>
<reference evidence="2" key="1">
    <citation type="submission" date="2020-08" db="EMBL/GenBank/DDBJ databases">
        <title>Genome public.</title>
        <authorList>
            <person name="Liu C."/>
            <person name="Sun Q."/>
        </authorList>
    </citation>
    <scope>NUCLEOTIDE SEQUENCE</scope>
    <source>
        <strain evidence="2">NSJ-32</strain>
    </source>
</reference>
<gene>
    <name evidence="2" type="ORF">H8730_01155</name>
</gene>
<dbReference type="PROSITE" id="PS51186">
    <property type="entry name" value="GNAT"/>
    <property type="match status" value="1"/>
</dbReference>
<dbReference type="InterPro" id="IPR016181">
    <property type="entry name" value="Acyl_CoA_acyltransferase"/>
</dbReference>
<dbReference type="GO" id="GO:0034069">
    <property type="term" value="F:aminoglycoside N-acetyltransferase activity"/>
    <property type="evidence" value="ECO:0007669"/>
    <property type="project" value="TreeGrafter"/>
</dbReference>
<dbReference type="Gene3D" id="3.30.1050.10">
    <property type="entry name" value="SCP2 sterol-binding domain"/>
    <property type="match status" value="1"/>
</dbReference>
<dbReference type="InterPro" id="IPR000182">
    <property type="entry name" value="GNAT_dom"/>
</dbReference>
<dbReference type="InterPro" id="IPR041380">
    <property type="entry name" value="Acetyltransf_17"/>
</dbReference>
<accession>A0A926DQF6</accession>
<dbReference type="InterPro" id="IPR036527">
    <property type="entry name" value="SCP2_sterol-bd_dom_sf"/>
</dbReference>
<name>A0A926DQF6_9FIRM</name>
<dbReference type="InterPro" id="IPR025559">
    <property type="entry name" value="Eis_dom"/>
</dbReference>
<evidence type="ECO:0000313" key="3">
    <source>
        <dbReference type="Proteomes" id="UP000657006"/>
    </source>
</evidence>
<dbReference type="Gene3D" id="3.40.630.30">
    <property type="match status" value="2"/>
</dbReference>
<feature type="domain" description="N-acetyltransferase" evidence="1">
    <location>
        <begin position="10"/>
        <end position="163"/>
    </location>
</feature>
<dbReference type="EMBL" id="JACRSQ010000001">
    <property type="protein sequence ID" value="MBC8542158.1"/>
    <property type="molecule type" value="Genomic_DNA"/>
</dbReference>
<dbReference type="PANTHER" id="PTHR37817:SF1">
    <property type="entry name" value="N-ACETYLTRANSFERASE EIS"/>
    <property type="match status" value="1"/>
</dbReference>
<evidence type="ECO:0000313" key="2">
    <source>
        <dbReference type="EMBL" id="MBC8542158.1"/>
    </source>
</evidence>
<dbReference type="AlphaFoldDB" id="A0A926DQF6"/>
<dbReference type="SUPFAM" id="SSF55729">
    <property type="entry name" value="Acyl-CoA N-acyltransferases (Nat)"/>
    <property type="match status" value="1"/>
</dbReference>
<dbReference type="InterPro" id="IPR051554">
    <property type="entry name" value="Acetyltransferase_Eis"/>
</dbReference>
<dbReference type="PANTHER" id="PTHR37817">
    <property type="entry name" value="N-ACETYLTRANSFERASE EIS"/>
    <property type="match status" value="1"/>
</dbReference>
<dbReference type="Proteomes" id="UP000657006">
    <property type="component" value="Unassembled WGS sequence"/>
</dbReference>
<dbReference type="RefSeq" id="WP_177716451.1">
    <property type="nucleotide sequence ID" value="NZ_JACRSQ010000001.1"/>
</dbReference>
<dbReference type="SUPFAM" id="SSF55718">
    <property type="entry name" value="SCP-like"/>
    <property type="match status" value="1"/>
</dbReference>
<comment type="caution">
    <text evidence="2">The sequence shown here is derived from an EMBL/GenBank/DDBJ whole genome shotgun (WGS) entry which is preliminary data.</text>
</comment>
<organism evidence="2 3">
    <name type="scientific">Bianquea renquensis</name>
    <dbReference type="NCBI Taxonomy" id="2763661"/>
    <lineage>
        <taxon>Bacteria</taxon>
        <taxon>Bacillati</taxon>
        <taxon>Bacillota</taxon>
        <taxon>Clostridia</taxon>
        <taxon>Eubacteriales</taxon>
        <taxon>Bianqueaceae</taxon>
        <taxon>Bianquea</taxon>
    </lineage>
</organism>
<keyword evidence="3" id="KW-1185">Reference proteome</keyword>